<dbReference type="Proteomes" id="UP001501920">
    <property type="component" value="Chromosome 17"/>
</dbReference>
<dbReference type="Ensembl" id="ENSPNAT00000009569.2">
    <property type="protein sequence ID" value="ENSPNAP00000024650.2"/>
    <property type="gene ID" value="ENSPNAG00000009310.2"/>
</dbReference>
<accession>A0A3B4DMG3</accession>
<proteinExistence type="predicted"/>
<reference evidence="1" key="2">
    <citation type="submission" date="2025-08" db="UniProtKB">
        <authorList>
            <consortium name="Ensembl"/>
        </authorList>
    </citation>
    <scope>IDENTIFICATION</scope>
</reference>
<name>A0A3B4DMG3_PYGNA</name>
<reference evidence="1" key="3">
    <citation type="submission" date="2025-09" db="UniProtKB">
        <authorList>
            <consortium name="Ensembl"/>
        </authorList>
    </citation>
    <scope>IDENTIFICATION</scope>
</reference>
<keyword evidence="2" id="KW-1185">Reference proteome</keyword>
<organism evidence="1 2">
    <name type="scientific">Pygocentrus nattereri</name>
    <name type="common">Red-bellied piranha</name>
    <dbReference type="NCBI Taxonomy" id="42514"/>
    <lineage>
        <taxon>Eukaryota</taxon>
        <taxon>Metazoa</taxon>
        <taxon>Chordata</taxon>
        <taxon>Craniata</taxon>
        <taxon>Vertebrata</taxon>
        <taxon>Euteleostomi</taxon>
        <taxon>Actinopterygii</taxon>
        <taxon>Neopterygii</taxon>
        <taxon>Teleostei</taxon>
        <taxon>Ostariophysi</taxon>
        <taxon>Characiformes</taxon>
        <taxon>Characoidei</taxon>
        <taxon>Pygocentrus</taxon>
    </lineage>
</organism>
<protein>
    <submittedName>
        <fullName evidence="1">Uncharacterized protein</fullName>
    </submittedName>
</protein>
<sequence length="81" mass="8964">MLVNEKVALSVNNSSKQISNICLEWLTTDRIISATYAEHGDGYLIHIPQRVISFPVGLPGPLYLRPLQASLAEQHLLHGSQ</sequence>
<dbReference type="AlphaFoldDB" id="A0A3B4DMG3"/>
<dbReference type="GeneTree" id="ENSGT01130000282033"/>
<reference evidence="1 2" key="1">
    <citation type="submission" date="2020-10" db="EMBL/GenBank/DDBJ databases">
        <title>Pygocentrus nattereri (red-bellied piranha) genome, fPygNat1, primary haplotype.</title>
        <authorList>
            <person name="Myers G."/>
            <person name="Meyer A."/>
            <person name="Karagic N."/>
            <person name="Pippel M."/>
            <person name="Winkler S."/>
            <person name="Tracey A."/>
            <person name="Wood J."/>
            <person name="Formenti G."/>
            <person name="Howe K."/>
            <person name="Fedrigo O."/>
            <person name="Jarvis E.D."/>
        </authorList>
    </citation>
    <scope>NUCLEOTIDE SEQUENCE [LARGE SCALE GENOMIC DNA]</scope>
</reference>
<evidence type="ECO:0000313" key="1">
    <source>
        <dbReference type="Ensembl" id="ENSPNAP00000024650.2"/>
    </source>
</evidence>
<evidence type="ECO:0000313" key="2">
    <source>
        <dbReference type="Proteomes" id="UP001501920"/>
    </source>
</evidence>